<name>A0ABN6XR49_9MICO</name>
<evidence type="ECO:0000313" key="3">
    <source>
        <dbReference type="Proteomes" id="UP001321498"/>
    </source>
</evidence>
<sequence length="171" mass="17942">MPSAPAPTATGSPAPEHYTAVSDDTGTLTAELPSRWSDIDGAPYTDEAGAEFAALAASSDLDTFFSVWVEAGVELRAAGESGRYSPEDLLHSAAIDADQYCTLRESGDYDQDGLSGQYAYYTDCGPSASRFAVVVGAKDGWREPVSFSAVLVTEQDAVDWTRVLATASLAG</sequence>
<evidence type="ECO:0000256" key="1">
    <source>
        <dbReference type="SAM" id="MobiDB-lite"/>
    </source>
</evidence>
<accession>A0ABN6XR49</accession>
<feature type="compositionally biased region" description="Low complexity" evidence="1">
    <location>
        <begin position="1"/>
        <end position="15"/>
    </location>
</feature>
<feature type="region of interest" description="Disordered" evidence="1">
    <location>
        <begin position="1"/>
        <end position="24"/>
    </location>
</feature>
<reference evidence="3" key="1">
    <citation type="journal article" date="2019" name="Int. J. Syst. Evol. Microbiol.">
        <title>The Global Catalogue of Microorganisms (GCM) 10K type strain sequencing project: providing services to taxonomists for standard genome sequencing and annotation.</title>
        <authorList>
            <consortium name="The Broad Institute Genomics Platform"/>
            <consortium name="The Broad Institute Genome Sequencing Center for Infectious Disease"/>
            <person name="Wu L."/>
            <person name="Ma J."/>
        </authorList>
    </citation>
    <scope>NUCLEOTIDE SEQUENCE [LARGE SCALE GENOMIC DNA]</scope>
    <source>
        <strain evidence="3">NBRC 108725</strain>
    </source>
</reference>
<gene>
    <name evidence="2" type="ORF">GCM10025866_25620</name>
</gene>
<organism evidence="2 3">
    <name type="scientific">Naasia aerilata</name>
    <dbReference type="NCBI Taxonomy" id="1162966"/>
    <lineage>
        <taxon>Bacteria</taxon>
        <taxon>Bacillati</taxon>
        <taxon>Actinomycetota</taxon>
        <taxon>Actinomycetes</taxon>
        <taxon>Micrococcales</taxon>
        <taxon>Microbacteriaceae</taxon>
        <taxon>Naasia</taxon>
    </lineage>
</organism>
<evidence type="ECO:0000313" key="2">
    <source>
        <dbReference type="EMBL" id="BDZ46653.1"/>
    </source>
</evidence>
<dbReference type="Proteomes" id="UP001321498">
    <property type="component" value="Chromosome"/>
</dbReference>
<dbReference type="EMBL" id="AP027731">
    <property type="protein sequence ID" value="BDZ46653.1"/>
    <property type="molecule type" value="Genomic_DNA"/>
</dbReference>
<keyword evidence="3" id="KW-1185">Reference proteome</keyword>
<dbReference type="RefSeq" id="WP_286276675.1">
    <property type="nucleotide sequence ID" value="NZ_AP027731.1"/>
</dbReference>
<proteinExistence type="predicted"/>
<protein>
    <submittedName>
        <fullName evidence="2">Uncharacterized protein</fullName>
    </submittedName>
</protein>